<evidence type="ECO:0000313" key="4">
    <source>
        <dbReference type="Proteomes" id="UP000199664"/>
    </source>
</evidence>
<evidence type="ECO:0000313" key="3">
    <source>
        <dbReference type="EMBL" id="SEK61374.1"/>
    </source>
</evidence>
<dbReference type="RefSeq" id="WP_091830217.1">
    <property type="nucleotide sequence ID" value="NZ_FOAN01000001.1"/>
</dbReference>
<dbReference type="InterPro" id="IPR029052">
    <property type="entry name" value="Metallo-depent_PP-like"/>
</dbReference>
<dbReference type="Gene3D" id="3.60.21.10">
    <property type="match status" value="1"/>
</dbReference>
<sequence>MRIAILSDIHANREAFEAVLQAVRRLAPDTLVLLGDIVGYGPDPGFCVDIARELVTAGAICIRGNHDQAAVRGPAGMTPNAHEAALWTRAQLSAGQSAFLDSLPLTAKLDGVLFVHASARDPDAWHYVRDLRSAEACLAATDAATVVCGHTHLPTIFYARAGREPVAFIPLRDVPAPLSAVHRHVVVVGAVGQPRDGDPTACFALLDTQAREVTMVRVPYDTQDTVRKIRAAGLPDWLGLRLQIGR</sequence>
<dbReference type="PANTHER" id="PTHR42850:SF2">
    <property type="entry name" value="BLL5683 PROTEIN"/>
    <property type="match status" value="1"/>
</dbReference>
<dbReference type="PANTHER" id="PTHR42850">
    <property type="entry name" value="METALLOPHOSPHOESTERASE"/>
    <property type="match status" value="1"/>
</dbReference>
<keyword evidence="4" id="KW-1185">Reference proteome</keyword>
<organism evidence="3 4">
    <name type="scientific">Bosea lupini</name>
    <dbReference type="NCBI Taxonomy" id="1036779"/>
    <lineage>
        <taxon>Bacteria</taxon>
        <taxon>Pseudomonadati</taxon>
        <taxon>Pseudomonadota</taxon>
        <taxon>Alphaproteobacteria</taxon>
        <taxon>Hyphomicrobiales</taxon>
        <taxon>Boseaceae</taxon>
        <taxon>Bosea</taxon>
    </lineage>
</organism>
<dbReference type="CDD" id="cd00838">
    <property type="entry name" value="MPP_superfamily"/>
    <property type="match status" value="1"/>
</dbReference>
<proteinExistence type="inferred from homology"/>
<dbReference type="PIRSF" id="PIRSF000883">
    <property type="entry name" value="Pesterase_MJ0912"/>
    <property type="match status" value="1"/>
</dbReference>
<reference evidence="4" key="1">
    <citation type="submission" date="2016-10" db="EMBL/GenBank/DDBJ databases">
        <authorList>
            <person name="Varghese N."/>
            <person name="Submissions S."/>
        </authorList>
    </citation>
    <scope>NUCLEOTIDE SEQUENCE [LARGE SCALE GENOMIC DNA]</scope>
    <source>
        <strain evidence="4">LMG 26383,CCUG 61248,R- 45681</strain>
    </source>
</reference>
<protein>
    <submittedName>
        <fullName evidence="3">Phosphoesterase, MJ0936 family</fullName>
    </submittedName>
</protein>
<dbReference type="EMBL" id="FOAN01000001">
    <property type="protein sequence ID" value="SEK61374.1"/>
    <property type="molecule type" value="Genomic_DNA"/>
</dbReference>
<dbReference type="Proteomes" id="UP000199664">
    <property type="component" value="Unassembled WGS sequence"/>
</dbReference>
<gene>
    <name evidence="3" type="ORF">SAMN04515666_101969</name>
</gene>
<dbReference type="Pfam" id="PF12850">
    <property type="entry name" value="Metallophos_2"/>
    <property type="match status" value="1"/>
</dbReference>
<comment type="similarity">
    <text evidence="1">Belongs to the metallophosphoesterase superfamily. YfcE family.</text>
</comment>
<dbReference type="InterPro" id="IPR050126">
    <property type="entry name" value="Ap4A_hydrolase"/>
</dbReference>
<dbReference type="AlphaFoldDB" id="A0A1H7IGC8"/>
<dbReference type="STRING" id="1036779.SAMN04515666_101969"/>
<dbReference type="GO" id="GO:0016791">
    <property type="term" value="F:phosphatase activity"/>
    <property type="evidence" value="ECO:0007669"/>
    <property type="project" value="TreeGrafter"/>
</dbReference>
<name>A0A1H7IGC8_9HYPH</name>
<feature type="domain" description="Calcineurin-like phosphoesterase" evidence="2">
    <location>
        <begin position="1"/>
        <end position="210"/>
    </location>
</feature>
<dbReference type="GO" id="GO:0005737">
    <property type="term" value="C:cytoplasm"/>
    <property type="evidence" value="ECO:0007669"/>
    <property type="project" value="TreeGrafter"/>
</dbReference>
<evidence type="ECO:0000256" key="1">
    <source>
        <dbReference type="ARBA" id="ARBA00008950"/>
    </source>
</evidence>
<dbReference type="InterPro" id="IPR024654">
    <property type="entry name" value="Calcineurin-like_PHP_lpxH"/>
</dbReference>
<evidence type="ECO:0000259" key="2">
    <source>
        <dbReference type="Pfam" id="PF12850"/>
    </source>
</evidence>
<accession>A0A1H7IGC8</accession>
<dbReference type="OrthoDB" id="9813918at2"/>
<dbReference type="InterPro" id="IPR011152">
    <property type="entry name" value="Pesterase_MJ0912"/>
</dbReference>
<dbReference type="SUPFAM" id="SSF56300">
    <property type="entry name" value="Metallo-dependent phosphatases"/>
    <property type="match status" value="1"/>
</dbReference>